<dbReference type="PROSITE" id="PS50850">
    <property type="entry name" value="MFS"/>
    <property type="match status" value="1"/>
</dbReference>
<accession>A0A154BQD9</accession>
<dbReference type="Proteomes" id="UP000076268">
    <property type="component" value="Unassembled WGS sequence"/>
</dbReference>
<keyword evidence="11" id="KW-1185">Reference proteome</keyword>
<feature type="transmembrane region" description="Helical" evidence="8">
    <location>
        <begin position="293"/>
        <end position="315"/>
    </location>
</feature>
<feature type="transmembrane region" description="Helical" evidence="8">
    <location>
        <begin position="235"/>
        <end position="256"/>
    </location>
</feature>
<feature type="transmembrane region" description="Helical" evidence="8">
    <location>
        <begin position="147"/>
        <end position="165"/>
    </location>
</feature>
<dbReference type="InterPro" id="IPR011701">
    <property type="entry name" value="MFS"/>
</dbReference>
<feature type="transmembrane region" description="Helical" evidence="8">
    <location>
        <begin position="58"/>
        <end position="77"/>
    </location>
</feature>
<name>A0A154BQD9_ANASB</name>
<evidence type="ECO:0000256" key="5">
    <source>
        <dbReference type="ARBA" id="ARBA00022692"/>
    </source>
</evidence>
<feature type="transmembrane region" description="Helical" evidence="8">
    <location>
        <begin position="20"/>
        <end position="38"/>
    </location>
</feature>
<dbReference type="InterPro" id="IPR020846">
    <property type="entry name" value="MFS_dom"/>
</dbReference>
<feature type="domain" description="Major facilitator superfamily (MFS) profile" evidence="9">
    <location>
        <begin position="20"/>
        <end position="407"/>
    </location>
</feature>
<dbReference type="AlphaFoldDB" id="A0A154BQD9"/>
<evidence type="ECO:0000259" key="9">
    <source>
        <dbReference type="PROSITE" id="PS50850"/>
    </source>
</evidence>
<evidence type="ECO:0000256" key="2">
    <source>
        <dbReference type="ARBA" id="ARBA00006236"/>
    </source>
</evidence>
<comment type="subcellular location">
    <subcellularLocation>
        <location evidence="1 8">Cell membrane</location>
        <topology evidence="1 8">Multi-pass membrane protein</topology>
    </subcellularLocation>
</comment>
<dbReference type="InterPro" id="IPR004812">
    <property type="entry name" value="Efflux_drug-R_Bcr/CmlA"/>
</dbReference>
<dbReference type="STRING" id="1794912.AXX12_06445"/>
<dbReference type="PANTHER" id="PTHR23502">
    <property type="entry name" value="MAJOR FACILITATOR SUPERFAMILY"/>
    <property type="match status" value="1"/>
</dbReference>
<organism evidence="10 11">
    <name type="scientific">Anaerosporomusa subterranea</name>
    <dbReference type="NCBI Taxonomy" id="1794912"/>
    <lineage>
        <taxon>Bacteria</taxon>
        <taxon>Bacillati</taxon>
        <taxon>Bacillota</taxon>
        <taxon>Negativicutes</taxon>
        <taxon>Acetonemataceae</taxon>
        <taxon>Anaerosporomusa</taxon>
    </lineage>
</organism>
<dbReference type="SUPFAM" id="SSF103473">
    <property type="entry name" value="MFS general substrate transporter"/>
    <property type="match status" value="1"/>
</dbReference>
<dbReference type="GO" id="GO:0005886">
    <property type="term" value="C:plasma membrane"/>
    <property type="evidence" value="ECO:0007669"/>
    <property type="project" value="UniProtKB-SubCell"/>
</dbReference>
<keyword evidence="7 8" id="KW-0472">Membrane</keyword>
<protein>
    <recommendedName>
        <fullName evidence="8">Bcr/CflA family efflux transporter</fullName>
    </recommendedName>
</protein>
<dbReference type="OrthoDB" id="9800416at2"/>
<proteinExistence type="inferred from homology"/>
<dbReference type="RefSeq" id="WP_066240891.1">
    <property type="nucleotide sequence ID" value="NZ_LSGP01000017.1"/>
</dbReference>
<evidence type="ECO:0000256" key="1">
    <source>
        <dbReference type="ARBA" id="ARBA00004651"/>
    </source>
</evidence>
<dbReference type="InterPro" id="IPR036259">
    <property type="entry name" value="MFS_trans_sf"/>
</dbReference>
<evidence type="ECO:0000256" key="4">
    <source>
        <dbReference type="ARBA" id="ARBA00022475"/>
    </source>
</evidence>
<feature type="transmembrane region" description="Helical" evidence="8">
    <location>
        <begin position="321"/>
        <end position="343"/>
    </location>
</feature>
<dbReference type="CDD" id="cd17320">
    <property type="entry name" value="MFS_MdfA_MDR_like"/>
    <property type="match status" value="1"/>
</dbReference>
<dbReference type="GO" id="GO:1990961">
    <property type="term" value="P:xenobiotic detoxification by transmembrane export across the plasma membrane"/>
    <property type="evidence" value="ECO:0007669"/>
    <property type="project" value="InterPro"/>
</dbReference>
<dbReference type="Pfam" id="PF07690">
    <property type="entry name" value="MFS_1"/>
    <property type="match status" value="1"/>
</dbReference>
<dbReference type="PANTHER" id="PTHR23502:SF132">
    <property type="entry name" value="POLYAMINE TRANSPORTER 2-RELATED"/>
    <property type="match status" value="1"/>
</dbReference>
<evidence type="ECO:0000313" key="10">
    <source>
        <dbReference type="EMBL" id="KYZ76080.1"/>
    </source>
</evidence>
<dbReference type="Gene3D" id="1.20.1720.10">
    <property type="entry name" value="Multidrug resistance protein D"/>
    <property type="match status" value="1"/>
</dbReference>
<evidence type="ECO:0000256" key="3">
    <source>
        <dbReference type="ARBA" id="ARBA00022448"/>
    </source>
</evidence>
<comment type="caution">
    <text evidence="10">The sequence shown here is derived from an EMBL/GenBank/DDBJ whole genome shotgun (WGS) entry which is preliminary data.</text>
</comment>
<dbReference type="NCBIfam" id="TIGR00710">
    <property type="entry name" value="efflux_Bcr_CflA"/>
    <property type="match status" value="1"/>
</dbReference>
<evidence type="ECO:0000256" key="8">
    <source>
        <dbReference type="RuleBase" id="RU365088"/>
    </source>
</evidence>
<feature type="transmembrane region" description="Helical" evidence="8">
    <location>
        <begin position="114"/>
        <end position="135"/>
    </location>
</feature>
<keyword evidence="3 8" id="KW-0813">Transport</keyword>
<reference evidence="10 11" key="1">
    <citation type="submission" date="2016-02" db="EMBL/GenBank/DDBJ databases">
        <title>Anaerosporomusa subterraneum gen. nov., sp. nov., a spore-forming obligate anaerobe isolated from saprolite.</title>
        <authorList>
            <person name="Choi J.K."/>
            <person name="Shah M."/>
            <person name="Yee N."/>
        </authorList>
    </citation>
    <scope>NUCLEOTIDE SEQUENCE [LARGE SCALE GENOMIC DNA]</scope>
    <source>
        <strain evidence="10 11">RU4</strain>
    </source>
</reference>
<comment type="similarity">
    <text evidence="2 8">Belongs to the major facilitator superfamily. Bcr/CmlA family.</text>
</comment>
<dbReference type="FunFam" id="1.20.1720.10:FF:000005">
    <property type="entry name" value="Bcr/CflA family efflux transporter"/>
    <property type="match status" value="1"/>
</dbReference>
<keyword evidence="5 8" id="KW-0812">Transmembrane</keyword>
<dbReference type="EMBL" id="LSGP01000017">
    <property type="protein sequence ID" value="KYZ76080.1"/>
    <property type="molecule type" value="Genomic_DNA"/>
</dbReference>
<keyword evidence="6 8" id="KW-1133">Transmembrane helix</keyword>
<feature type="transmembrane region" description="Helical" evidence="8">
    <location>
        <begin position="355"/>
        <end position="375"/>
    </location>
</feature>
<feature type="transmembrane region" description="Helical" evidence="8">
    <location>
        <begin position="89"/>
        <end position="108"/>
    </location>
</feature>
<feature type="transmembrane region" description="Helical" evidence="8">
    <location>
        <begin position="262"/>
        <end position="281"/>
    </location>
</feature>
<sequence>MNLTASKPAATADQKSRSSVLRLVLILGSLSTFGPLSIDMYLPALPNLSEDLHASTSLVQLSLTACLLGIALGQIFAGPVSDVHGRRGPLLIGLAAYVISSLLCAFSFSIELFLLMRFIQGLAGSVGIVISRASVRDLYSGTEMTRFFALLMLVNGAAPILAPIFGGQILQFTSWRGVFLVLAAIGIFMLLAVFFGLHETLPAERRSRGGIANTLKTFQTLLKNKTFIGYGLSQGFAYAAMFSYISGSPFVIQNIYGVSPQMFSVFFAINGLGIIFAGQITGRLAGRIPEKNLLATGLTLAFLGGISLLAMILAGGSLITILVPLFFVVSSVGIIGTSSFSLAMQEQAKAAGSAAALLGLLSFILGGVMAPFVGIAGSFSALPMGMIIASSETAAVLSYLMLVKRQPSS</sequence>
<evidence type="ECO:0000313" key="11">
    <source>
        <dbReference type="Proteomes" id="UP000076268"/>
    </source>
</evidence>
<feature type="transmembrane region" description="Helical" evidence="8">
    <location>
        <begin position="381"/>
        <end position="403"/>
    </location>
</feature>
<dbReference type="GO" id="GO:0042910">
    <property type="term" value="F:xenobiotic transmembrane transporter activity"/>
    <property type="evidence" value="ECO:0007669"/>
    <property type="project" value="InterPro"/>
</dbReference>
<gene>
    <name evidence="10" type="ORF">AXX12_06445</name>
</gene>
<keyword evidence="4 8" id="KW-1003">Cell membrane</keyword>
<feature type="transmembrane region" description="Helical" evidence="8">
    <location>
        <begin position="177"/>
        <end position="197"/>
    </location>
</feature>
<evidence type="ECO:0000256" key="6">
    <source>
        <dbReference type="ARBA" id="ARBA00022989"/>
    </source>
</evidence>
<evidence type="ECO:0000256" key="7">
    <source>
        <dbReference type="ARBA" id="ARBA00023136"/>
    </source>
</evidence>